<organism evidence="1 2">
    <name type="scientific">Petromyces alliaceus</name>
    <name type="common">Aspergillus alliaceus</name>
    <dbReference type="NCBI Taxonomy" id="209559"/>
    <lineage>
        <taxon>Eukaryota</taxon>
        <taxon>Fungi</taxon>
        <taxon>Dikarya</taxon>
        <taxon>Ascomycota</taxon>
        <taxon>Pezizomycotina</taxon>
        <taxon>Eurotiomycetes</taxon>
        <taxon>Eurotiomycetidae</taxon>
        <taxon>Eurotiales</taxon>
        <taxon>Aspergillaceae</taxon>
        <taxon>Aspergillus</taxon>
        <taxon>Aspergillus subgen. Circumdati</taxon>
    </lineage>
</organism>
<protein>
    <submittedName>
        <fullName evidence="1">Uncharacterized protein</fullName>
    </submittedName>
</protein>
<accession>A0A8H6ADD1</accession>
<evidence type="ECO:0000313" key="2">
    <source>
        <dbReference type="Proteomes" id="UP000541154"/>
    </source>
</evidence>
<keyword evidence="2" id="KW-1185">Reference proteome</keyword>
<reference evidence="1 2" key="1">
    <citation type="submission" date="2019-04" db="EMBL/GenBank/DDBJ databases">
        <title>Aspergillus burnettii sp. nov., novel species from soil in southeast Queensland.</title>
        <authorList>
            <person name="Gilchrist C.L.M."/>
            <person name="Pitt J.I."/>
            <person name="Lange L."/>
            <person name="Lacey H.J."/>
            <person name="Vuong D."/>
            <person name="Midgley D.J."/>
            <person name="Greenfield P."/>
            <person name="Bradbury M."/>
            <person name="Lacey E."/>
            <person name="Busk P.K."/>
            <person name="Pilgaard B."/>
            <person name="Chooi Y.H."/>
            <person name="Piggott A.M."/>
        </authorList>
    </citation>
    <scope>NUCLEOTIDE SEQUENCE [LARGE SCALE GENOMIC DNA]</scope>
    <source>
        <strain evidence="1 2">FRR 5400</strain>
    </source>
</reference>
<evidence type="ECO:0000313" key="1">
    <source>
        <dbReference type="EMBL" id="KAF5863773.1"/>
    </source>
</evidence>
<dbReference type="AlphaFoldDB" id="A0A8H6ADD1"/>
<dbReference type="EMBL" id="SPNV01000045">
    <property type="protein sequence ID" value="KAF5863773.1"/>
    <property type="molecule type" value="Genomic_DNA"/>
</dbReference>
<gene>
    <name evidence="1" type="ORF">ETB97_009408</name>
</gene>
<name>A0A8H6ADD1_PETAA</name>
<dbReference type="Proteomes" id="UP000541154">
    <property type="component" value="Unassembled WGS sequence"/>
</dbReference>
<sequence>MGDDFGPYLQLAEQSQQSGTPAISLELKAPETLFSESDFGIEVVLRRDDTEPLVRVSSFGLLMPRLYPLLSLSFSTTLQTDWKEPGQDLFELQPNGNSRHLSSLGLRYHYALRPGERYELLWPEGETSLWDWGNIQNHLGRGANHSISRALAAQRAIIQSVPGDFTPITLHVINLLEGNLQRQRGQRWEYFKSEVKPYQIYDEPDIEFSPGQHVDFISLQPGESWTRTDRLELPSDTKVREVFKYEFTDRVIDWWNWGMKEDHLQTTVKLPCRVSGEVVDPRDNEGQPAIV</sequence>
<proteinExistence type="predicted"/>
<comment type="caution">
    <text evidence="1">The sequence shown here is derived from an EMBL/GenBank/DDBJ whole genome shotgun (WGS) entry which is preliminary data.</text>
</comment>